<dbReference type="PRINTS" id="PR00723">
    <property type="entry name" value="SUBTILISIN"/>
</dbReference>
<evidence type="ECO:0000256" key="7">
    <source>
        <dbReference type="ARBA" id="ARBA00022825"/>
    </source>
</evidence>
<evidence type="ECO:0000313" key="14">
    <source>
        <dbReference type="Proteomes" id="UP001303324"/>
    </source>
</evidence>
<dbReference type="SUPFAM" id="SSF52743">
    <property type="entry name" value="Subtilisin-like"/>
    <property type="match status" value="1"/>
</dbReference>
<feature type="active site" description="Charge relay system" evidence="8">
    <location>
        <position position="226"/>
    </location>
</feature>
<dbReference type="InterPro" id="IPR023828">
    <property type="entry name" value="Peptidase_S8_Ser-AS"/>
</dbReference>
<dbReference type="EMBL" id="CP134494">
    <property type="protein sequence ID" value="WNF22943.1"/>
    <property type="molecule type" value="Genomic_DNA"/>
</dbReference>
<evidence type="ECO:0000256" key="5">
    <source>
        <dbReference type="ARBA" id="ARBA00022729"/>
    </source>
</evidence>
<dbReference type="PROSITE" id="PS51892">
    <property type="entry name" value="SUBTILASE"/>
    <property type="match status" value="1"/>
</dbReference>
<dbReference type="Pfam" id="PF05922">
    <property type="entry name" value="Inhibitor_I9"/>
    <property type="match status" value="1"/>
</dbReference>
<evidence type="ECO:0000259" key="10">
    <source>
        <dbReference type="Pfam" id="PF00082"/>
    </source>
</evidence>
<dbReference type="Gene3D" id="3.30.70.80">
    <property type="entry name" value="Peptidase S8 propeptide/proteinase inhibitor I9"/>
    <property type="match status" value="1"/>
</dbReference>
<evidence type="ECO:0000256" key="6">
    <source>
        <dbReference type="ARBA" id="ARBA00022801"/>
    </source>
</evidence>
<keyword evidence="3" id="KW-0964">Secreted</keyword>
<dbReference type="InterPro" id="IPR034213">
    <property type="entry name" value="S8_Vpr-like"/>
</dbReference>
<evidence type="ECO:0000256" key="4">
    <source>
        <dbReference type="ARBA" id="ARBA00022670"/>
    </source>
</evidence>
<protein>
    <submittedName>
        <fullName evidence="13">S8 family serine peptidase</fullName>
    </submittedName>
</protein>
<keyword evidence="2" id="KW-0134">Cell wall</keyword>
<dbReference type="InterPro" id="IPR010259">
    <property type="entry name" value="S8pro/Inhibitor_I9"/>
</dbReference>
<feature type="domain" description="PA" evidence="11">
    <location>
        <begin position="388"/>
        <end position="457"/>
    </location>
</feature>
<dbReference type="PROSITE" id="PS00136">
    <property type="entry name" value="SUBTILASE_ASP"/>
    <property type="match status" value="1"/>
</dbReference>
<dbReference type="SUPFAM" id="SSF52025">
    <property type="entry name" value="PA domain"/>
    <property type="match status" value="1"/>
</dbReference>
<evidence type="ECO:0000256" key="3">
    <source>
        <dbReference type="ARBA" id="ARBA00022525"/>
    </source>
</evidence>
<comment type="similarity">
    <text evidence="1 8 9">Belongs to the peptidase S8 family.</text>
</comment>
<dbReference type="InterPro" id="IPR023827">
    <property type="entry name" value="Peptidase_S8_Asp-AS"/>
</dbReference>
<keyword evidence="6 8" id="KW-0378">Hydrolase</keyword>
<name>A0ABY9VH87_9BACI</name>
<dbReference type="InterPro" id="IPR050131">
    <property type="entry name" value="Peptidase_S8_subtilisin-like"/>
</dbReference>
<evidence type="ECO:0000256" key="9">
    <source>
        <dbReference type="RuleBase" id="RU003355"/>
    </source>
</evidence>
<dbReference type="Pfam" id="PF02225">
    <property type="entry name" value="PA"/>
    <property type="match status" value="1"/>
</dbReference>
<dbReference type="InterPro" id="IPR003137">
    <property type="entry name" value="PA_domain"/>
</dbReference>
<keyword evidence="5" id="KW-0732">Signal</keyword>
<evidence type="ECO:0000256" key="8">
    <source>
        <dbReference type="PROSITE-ProRule" id="PRU01240"/>
    </source>
</evidence>
<dbReference type="InterPro" id="IPR037045">
    <property type="entry name" value="S8pro/Inhibitor_I9_sf"/>
</dbReference>
<keyword evidence="14" id="KW-1185">Reference proteome</keyword>
<sequence length="799" mass="84888">MKRYFPRVLLTLVAFVMIFSTFGFGAAANGGTTSQTKLTELPLAEIFGDIELSSSRPTSVIVELKAESIIEAKHKGKKQTKASLKSERGKVIGALKNSVKGAEVKREYDYVFSGFSAKLPANEIIKLMALPGVKAVYPNVHYTADVISAEEISAEEFSPNMMNSAPFIGSNEAWDAGYTGEGVTVAVIDTGVDYTHPDLAHAFGDYKGYDFVDDDNDPMEGAGQYHGTHVSGTVAANGGIKGVAPDATLLGYRVLGAEGGTTEDVVAGIEMAVQDGADVMNLSLGNSLNNPDWATSIALDWAMAEGVVAVTSNGNAGPDNWTVGSPGTSREAISVGATQLPYNVYNSAISTSEGVDYPSAKVQGFPSDEELLALNGKEFEFVYVGKGGASDFEGKDLDGKIALIIRGDYPFVDKAENAKNAGAVGAIIFNNVEGEHADVPGLAVPTIKTTLADGQKLLAELEKGNNEISFNIGFSKWVDETMADFSSRGPVALTWMIKPDVSAPGVNIVSTFPGNGYAALQGTSMSSPHVAGAAALLLQKHPKWGTEDVKAALMNTAEDVIDPATGEAYAHNSQGAGSIRIVDAFNTKTLVAPGSHSFGKFVKDSGKQVEKNSFEIKNLSNERKTYSFDVEFAGNPEGIKVSTSKNLKVNAGKSQQVNFNVQVDTSKLEPGYYEGTIVISEGSQTIDVPTILFVGEPDYPRVTGAFMDKVEDGYYVGAYLPGGAEVLEYDVYVFNPNGTIGGFVDTIGSFTNAPVPYHEFLWDGTVQNGINLPNGDWVLGVYVEYAGVTEYKAYLVTKE</sequence>
<dbReference type="PROSITE" id="PS00137">
    <property type="entry name" value="SUBTILASE_HIS"/>
    <property type="match status" value="1"/>
</dbReference>
<feature type="active site" description="Charge relay system" evidence="8">
    <location>
        <position position="524"/>
    </location>
</feature>
<dbReference type="InterPro" id="IPR046450">
    <property type="entry name" value="PA_dom_sf"/>
</dbReference>
<dbReference type="Gene3D" id="3.50.30.30">
    <property type="match status" value="1"/>
</dbReference>
<dbReference type="CDD" id="cd02133">
    <property type="entry name" value="PA_C5a_like"/>
    <property type="match status" value="1"/>
</dbReference>
<dbReference type="Proteomes" id="UP001303324">
    <property type="component" value="Chromosome"/>
</dbReference>
<evidence type="ECO:0000256" key="2">
    <source>
        <dbReference type="ARBA" id="ARBA00022512"/>
    </source>
</evidence>
<proteinExistence type="inferred from homology"/>
<dbReference type="InterPro" id="IPR036852">
    <property type="entry name" value="Peptidase_S8/S53_dom_sf"/>
</dbReference>
<feature type="active site" description="Charge relay system" evidence="8">
    <location>
        <position position="189"/>
    </location>
</feature>
<organism evidence="13 14">
    <name type="scientific">Mesobacillus jeotgali</name>
    <dbReference type="NCBI Taxonomy" id="129985"/>
    <lineage>
        <taxon>Bacteria</taxon>
        <taxon>Bacillati</taxon>
        <taxon>Bacillota</taxon>
        <taxon>Bacilli</taxon>
        <taxon>Bacillales</taxon>
        <taxon>Bacillaceae</taxon>
        <taxon>Mesobacillus</taxon>
    </lineage>
</organism>
<dbReference type="PANTHER" id="PTHR43806">
    <property type="entry name" value="PEPTIDASE S8"/>
    <property type="match status" value="1"/>
</dbReference>
<accession>A0ABY9VH87</accession>
<dbReference type="Pfam" id="PF00082">
    <property type="entry name" value="Peptidase_S8"/>
    <property type="match status" value="1"/>
</dbReference>
<evidence type="ECO:0000313" key="13">
    <source>
        <dbReference type="EMBL" id="WNF22943.1"/>
    </source>
</evidence>
<dbReference type="PANTHER" id="PTHR43806:SF65">
    <property type="entry name" value="SERINE PROTEASE APRX"/>
    <property type="match status" value="1"/>
</dbReference>
<keyword evidence="4 8" id="KW-0645">Protease</keyword>
<reference evidence="13 14" key="1">
    <citation type="submission" date="2023-09" db="EMBL/GenBank/DDBJ databases">
        <title>Microbial mechanism of fulvic acid promoting antimony reduction mineralization in rice fields.</title>
        <authorList>
            <person name="Chen G."/>
            <person name="Lan J."/>
        </authorList>
    </citation>
    <scope>NUCLEOTIDE SEQUENCE [LARGE SCALE GENOMIC DNA]</scope>
    <source>
        <strain evidence="13 14">PS1</strain>
    </source>
</reference>
<dbReference type="Gene3D" id="3.40.50.200">
    <property type="entry name" value="Peptidase S8/S53 domain"/>
    <property type="match status" value="2"/>
</dbReference>
<dbReference type="RefSeq" id="WP_311073069.1">
    <property type="nucleotide sequence ID" value="NZ_CP134494.1"/>
</dbReference>
<evidence type="ECO:0000259" key="11">
    <source>
        <dbReference type="Pfam" id="PF02225"/>
    </source>
</evidence>
<dbReference type="InterPro" id="IPR000209">
    <property type="entry name" value="Peptidase_S8/S53_dom"/>
</dbReference>
<evidence type="ECO:0000259" key="12">
    <source>
        <dbReference type="Pfam" id="PF05922"/>
    </source>
</evidence>
<dbReference type="CDD" id="cd07474">
    <property type="entry name" value="Peptidases_S8_subtilisin_Vpr-like"/>
    <property type="match status" value="1"/>
</dbReference>
<dbReference type="InterPro" id="IPR022398">
    <property type="entry name" value="Peptidase_S8_His-AS"/>
</dbReference>
<dbReference type="InterPro" id="IPR015500">
    <property type="entry name" value="Peptidase_S8_subtilisin-rel"/>
</dbReference>
<keyword evidence="7 8" id="KW-0720">Serine protease</keyword>
<feature type="domain" description="Peptidase S8/S53" evidence="10">
    <location>
        <begin position="180"/>
        <end position="577"/>
    </location>
</feature>
<feature type="domain" description="Inhibitor I9" evidence="12">
    <location>
        <begin position="60"/>
        <end position="143"/>
    </location>
</feature>
<gene>
    <name evidence="13" type="ORF">RH061_22815</name>
</gene>
<evidence type="ECO:0000256" key="1">
    <source>
        <dbReference type="ARBA" id="ARBA00011073"/>
    </source>
</evidence>
<dbReference type="PROSITE" id="PS00138">
    <property type="entry name" value="SUBTILASE_SER"/>
    <property type="match status" value="1"/>
</dbReference>